<accession>A0A387BG92</accession>
<protein>
    <submittedName>
        <fullName evidence="2">Uncharacterized protein</fullName>
    </submittedName>
</protein>
<dbReference type="AlphaFoldDB" id="A0A387BG92"/>
<keyword evidence="1" id="KW-1133">Transmembrane helix</keyword>
<feature type="transmembrane region" description="Helical" evidence="1">
    <location>
        <begin position="270"/>
        <end position="294"/>
    </location>
</feature>
<keyword evidence="1" id="KW-0812">Transmembrane</keyword>
<organism evidence="2 3">
    <name type="scientific">Lactococcus allomyrinae</name>
    <dbReference type="NCBI Taxonomy" id="2419773"/>
    <lineage>
        <taxon>Bacteria</taxon>
        <taxon>Bacillati</taxon>
        <taxon>Bacillota</taxon>
        <taxon>Bacilli</taxon>
        <taxon>Lactobacillales</taxon>
        <taxon>Streptococcaceae</taxon>
        <taxon>Lactococcus</taxon>
    </lineage>
</organism>
<keyword evidence="3" id="KW-1185">Reference proteome</keyword>
<reference evidence="2 3" key="1">
    <citation type="submission" date="2018-09" db="EMBL/GenBank/DDBJ databases">
        <title>Genome sequencing of strain 1JSPR-7.</title>
        <authorList>
            <person name="Heo J."/>
            <person name="Kim S.-J."/>
            <person name="Kwon S.-W."/>
        </authorList>
    </citation>
    <scope>NUCLEOTIDE SEQUENCE [LARGE SCALE GENOMIC DNA]</scope>
    <source>
        <strain evidence="2 3">1JSPR-7</strain>
    </source>
</reference>
<feature type="transmembrane region" description="Helical" evidence="1">
    <location>
        <begin position="150"/>
        <end position="172"/>
    </location>
</feature>
<dbReference type="Proteomes" id="UP000269374">
    <property type="component" value="Chromosome"/>
</dbReference>
<evidence type="ECO:0000313" key="2">
    <source>
        <dbReference type="EMBL" id="AYF99859.1"/>
    </source>
</evidence>
<evidence type="ECO:0000256" key="1">
    <source>
        <dbReference type="SAM" id="Phobius"/>
    </source>
</evidence>
<feature type="transmembrane region" description="Helical" evidence="1">
    <location>
        <begin position="192"/>
        <end position="216"/>
    </location>
</feature>
<feature type="transmembrane region" description="Helical" evidence="1">
    <location>
        <begin position="21"/>
        <end position="40"/>
    </location>
</feature>
<dbReference type="EMBL" id="CP032627">
    <property type="protein sequence ID" value="AYF99859.1"/>
    <property type="molecule type" value="Genomic_DNA"/>
</dbReference>
<sequence length="302" mass="33855">MKKTLQQELFYSIKSKMVLGIALATIILVLIGAFQGVMTFNGAKSLVDMDKKNDIHFQENIKKGYSSRLDSQGGLEVDNLSAYDFAQLNTSAQQVSASSLPEFLFKTYGLTFFSILAFIIGVLISSYDYKFETYQRRLSRSSWKEIITGKIAVIIVLILGVYILAFAFSVTIGRILPFITHVHVSNFNFSRFWASLLMTGISFMLGLALALVGFAVNMVVRRVVAVIVTFIVYVAVIPSLGKFDWKNIILNLYSHFGTRLNVEQLPFTTLPISLVISLFLLYVGVILVICGVIFSKRTRFML</sequence>
<proteinExistence type="predicted"/>
<name>A0A387BG92_9LACT</name>
<dbReference type="OrthoDB" id="10007467at2"/>
<feature type="transmembrane region" description="Helical" evidence="1">
    <location>
        <begin position="108"/>
        <end position="129"/>
    </location>
</feature>
<feature type="transmembrane region" description="Helical" evidence="1">
    <location>
        <begin position="223"/>
        <end position="241"/>
    </location>
</feature>
<keyword evidence="1" id="KW-0472">Membrane</keyword>
<evidence type="ECO:0000313" key="3">
    <source>
        <dbReference type="Proteomes" id="UP000269374"/>
    </source>
</evidence>
<dbReference type="KEGG" id="lact:D7I46_01425"/>
<gene>
    <name evidence="2" type="ORF">D7I46_01425</name>
</gene>